<comment type="caution">
    <text evidence="2">The sequence shown here is derived from an EMBL/GenBank/DDBJ whole genome shotgun (WGS) entry which is preliminary data.</text>
</comment>
<dbReference type="RefSeq" id="WP_320499837.1">
    <property type="nucleotide sequence ID" value="NZ_JAXCLX010000001.1"/>
</dbReference>
<dbReference type="InterPro" id="IPR025979">
    <property type="entry name" value="ChrR-like_cupin_dom"/>
</dbReference>
<keyword evidence="3" id="KW-1185">Reference proteome</keyword>
<dbReference type="Gene3D" id="2.60.120.10">
    <property type="entry name" value="Jelly Rolls"/>
    <property type="match status" value="1"/>
</dbReference>
<reference evidence="2 3" key="1">
    <citation type="journal article" date="2013" name="Antonie Van Leeuwenhoek">
        <title>Dongia rigui sp. nov., isolated from freshwater of a large wetland in Korea.</title>
        <authorList>
            <person name="Baik K.S."/>
            <person name="Hwang Y.M."/>
            <person name="Choi J.S."/>
            <person name="Kwon J."/>
            <person name="Seong C.N."/>
        </authorList>
    </citation>
    <scope>NUCLEOTIDE SEQUENCE [LARGE SCALE GENOMIC DNA]</scope>
    <source>
        <strain evidence="2 3">04SU4-P</strain>
    </source>
</reference>
<evidence type="ECO:0000259" key="1">
    <source>
        <dbReference type="Pfam" id="PF12973"/>
    </source>
</evidence>
<proteinExistence type="predicted"/>
<dbReference type="Pfam" id="PF12973">
    <property type="entry name" value="Cupin_7"/>
    <property type="match status" value="1"/>
</dbReference>
<evidence type="ECO:0000313" key="3">
    <source>
        <dbReference type="Proteomes" id="UP001271769"/>
    </source>
</evidence>
<feature type="domain" description="ChrR-like cupin" evidence="1">
    <location>
        <begin position="17"/>
        <end position="120"/>
    </location>
</feature>
<dbReference type="EMBL" id="JAXCLX010000001">
    <property type="protein sequence ID" value="MDY0871407.1"/>
    <property type="molecule type" value="Genomic_DNA"/>
</dbReference>
<organism evidence="2 3">
    <name type="scientific">Dongia rigui</name>
    <dbReference type="NCBI Taxonomy" id="940149"/>
    <lineage>
        <taxon>Bacteria</taxon>
        <taxon>Pseudomonadati</taxon>
        <taxon>Pseudomonadota</taxon>
        <taxon>Alphaproteobacteria</taxon>
        <taxon>Rhodospirillales</taxon>
        <taxon>Dongiaceae</taxon>
        <taxon>Dongia</taxon>
    </lineage>
</organism>
<gene>
    <name evidence="2" type="ORF">SMD31_05720</name>
</gene>
<dbReference type="GO" id="GO:0051213">
    <property type="term" value="F:dioxygenase activity"/>
    <property type="evidence" value="ECO:0007669"/>
    <property type="project" value="UniProtKB-KW"/>
</dbReference>
<dbReference type="InterPro" id="IPR014710">
    <property type="entry name" value="RmlC-like_jellyroll"/>
</dbReference>
<dbReference type="InterPro" id="IPR011051">
    <property type="entry name" value="RmlC_Cupin_sf"/>
</dbReference>
<dbReference type="CDD" id="cd20302">
    <property type="entry name" value="cupin_DAD"/>
    <property type="match status" value="1"/>
</dbReference>
<evidence type="ECO:0000313" key="2">
    <source>
        <dbReference type="EMBL" id="MDY0871407.1"/>
    </source>
</evidence>
<keyword evidence="2" id="KW-0223">Dioxygenase</keyword>
<accession>A0ABU5DVS9</accession>
<name>A0ABU5DVS9_9PROT</name>
<protein>
    <submittedName>
        <fullName evidence="2">2,4'-dihydroxyacetophenone dioxygenase family protein</fullName>
    </submittedName>
</protein>
<dbReference type="Proteomes" id="UP001271769">
    <property type="component" value="Unassembled WGS sequence"/>
</dbReference>
<sequence length="148" mass="16386">MAGSQSGTHAPADSNPADIMCQTEKMAWIPFTDAISYKVLRTSAETGTWTVLFKCDKGSSFAPHFHYGAGEYLMLKGVMDYRAGIARAGDYGYEPLGVYHERTEFVEDTVLWFSNHGPVAFVNPDKSILMMLDWKFFADAQAKQALAA</sequence>
<dbReference type="SUPFAM" id="SSF51182">
    <property type="entry name" value="RmlC-like cupins"/>
    <property type="match status" value="1"/>
</dbReference>
<keyword evidence="2" id="KW-0560">Oxidoreductase</keyword>